<evidence type="ECO:0000256" key="3">
    <source>
        <dbReference type="ARBA" id="ARBA00022884"/>
    </source>
</evidence>
<dbReference type="GO" id="GO:0019843">
    <property type="term" value="F:rRNA binding"/>
    <property type="evidence" value="ECO:0007669"/>
    <property type="project" value="UniProtKB-UniRule"/>
</dbReference>
<reference evidence="8 9" key="1">
    <citation type="submission" date="2017-09" db="EMBL/GenBank/DDBJ databases">
        <title>Depth-based differentiation of microbial function through sediment-hosted aquifers and enrichment of novel symbionts in the deep terrestrial subsurface.</title>
        <authorList>
            <person name="Probst A.J."/>
            <person name="Ladd B."/>
            <person name="Jarett J.K."/>
            <person name="Geller-Mcgrath D.E."/>
            <person name="Sieber C.M."/>
            <person name="Emerson J.B."/>
            <person name="Anantharaman K."/>
            <person name="Thomas B.C."/>
            <person name="Malmstrom R."/>
            <person name="Stieglmeier M."/>
            <person name="Klingl A."/>
            <person name="Woyke T."/>
            <person name="Ryan C.M."/>
            <person name="Banfield J.F."/>
        </authorList>
    </citation>
    <scope>NUCLEOTIDE SEQUENCE [LARGE SCALE GENOMIC DNA]</scope>
    <source>
        <strain evidence="8">CG23_combo_of_CG06-09_8_20_14_all_48_7</strain>
    </source>
</reference>
<name>A0A2G9Y8S3_9BACT</name>
<dbReference type="PANTHER" id="PTHR21349:SF0">
    <property type="entry name" value="LARGE RIBOSOMAL SUBUNIT PROTEIN BL21M"/>
    <property type="match status" value="1"/>
</dbReference>
<evidence type="ECO:0000256" key="1">
    <source>
        <dbReference type="ARBA" id="ARBA00008563"/>
    </source>
</evidence>
<keyword evidence="3 6" id="KW-0694">RNA-binding</keyword>
<dbReference type="GO" id="GO:1990904">
    <property type="term" value="C:ribonucleoprotein complex"/>
    <property type="evidence" value="ECO:0007669"/>
    <property type="project" value="UniProtKB-KW"/>
</dbReference>
<dbReference type="GO" id="GO:0005737">
    <property type="term" value="C:cytoplasm"/>
    <property type="evidence" value="ECO:0007669"/>
    <property type="project" value="UniProtKB-ARBA"/>
</dbReference>
<comment type="function">
    <text evidence="6 7">This protein binds to 23S rRNA in the presence of protein L20.</text>
</comment>
<dbReference type="GO" id="GO:0006412">
    <property type="term" value="P:translation"/>
    <property type="evidence" value="ECO:0007669"/>
    <property type="project" value="UniProtKB-UniRule"/>
</dbReference>
<comment type="subunit">
    <text evidence="6">Part of the 50S ribosomal subunit. Contacts protein L20.</text>
</comment>
<evidence type="ECO:0000256" key="7">
    <source>
        <dbReference type="RuleBase" id="RU000562"/>
    </source>
</evidence>
<dbReference type="AlphaFoldDB" id="A0A2G9Y8S3"/>
<dbReference type="InterPro" id="IPR036164">
    <property type="entry name" value="bL21-like_sf"/>
</dbReference>
<evidence type="ECO:0000256" key="6">
    <source>
        <dbReference type="HAMAP-Rule" id="MF_01363"/>
    </source>
</evidence>
<protein>
    <recommendedName>
        <fullName evidence="6">Large ribosomal subunit protein bL21</fullName>
    </recommendedName>
</protein>
<evidence type="ECO:0000313" key="9">
    <source>
        <dbReference type="Proteomes" id="UP000230392"/>
    </source>
</evidence>
<accession>A0A2G9Y8S3</accession>
<keyword evidence="4 6" id="KW-0689">Ribosomal protein</keyword>
<evidence type="ECO:0000256" key="4">
    <source>
        <dbReference type="ARBA" id="ARBA00022980"/>
    </source>
</evidence>
<dbReference type="InterPro" id="IPR018258">
    <property type="entry name" value="Ribosomal_bL21_CS"/>
</dbReference>
<dbReference type="PROSITE" id="PS01169">
    <property type="entry name" value="RIBOSOMAL_L21"/>
    <property type="match status" value="1"/>
</dbReference>
<evidence type="ECO:0000313" key="8">
    <source>
        <dbReference type="EMBL" id="PIP15625.1"/>
    </source>
</evidence>
<proteinExistence type="inferred from homology"/>
<dbReference type="HAMAP" id="MF_01363">
    <property type="entry name" value="Ribosomal_bL21"/>
    <property type="match status" value="1"/>
</dbReference>
<dbReference type="InterPro" id="IPR001787">
    <property type="entry name" value="Ribosomal_bL21"/>
</dbReference>
<dbReference type="GO" id="GO:0003735">
    <property type="term" value="F:structural constituent of ribosome"/>
    <property type="evidence" value="ECO:0007669"/>
    <property type="project" value="InterPro"/>
</dbReference>
<dbReference type="GO" id="GO:0005840">
    <property type="term" value="C:ribosome"/>
    <property type="evidence" value="ECO:0007669"/>
    <property type="project" value="UniProtKB-KW"/>
</dbReference>
<keyword evidence="2 6" id="KW-0699">rRNA-binding</keyword>
<dbReference type="NCBIfam" id="TIGR00061">
    <property type="entry name" value="L21"/>
    <property type="match status" value="1"/>
</dbReference>
<evidence type="ECO:0000256" key="2">
    <source>
        <dbReference type="ARBA" id="ARBA00022730"/>
    </source>
</evidence>
<dbReference type="Proteomes" id="UP000230392">
    <property type="component" value="Unassembled WGS sequence"/>
</dbReference>
<organism evidence="8 9">
    <name type="scientific">bacterium (Candidatus Ratteibacteria) CG23_combo_of_CG06-09_8_20_14_all_48_7</name>
    <dbReference type="NCBI Taxonomy" id="2014292"/>
    <lineage>
        <taxon>Bacteria</taxon>
        <taxon>Candidatus Ratteibacteria</taxon>
    </lineage>
</organism>
<sequence length="107" mass="11983">MYAVIETGGKQYRVSTGTKLKVEKLPVSKGGEIIFDRVLLFVSDKDEVVADPAKLSGIKVKAKVIEEGKNKKILVFKRKSKKDYKKAFGHRQPYSLVMVQEIGKEVA</sequence>
<dbReference type="EMBL" id="PCRF01000264">
    <property type="protein sequence ID" value="PIP15625.1"/>
    <property type="molecule type" value="Genomic_DNA"/>
</dbReference>
<comment type="similarity">
    <text evidence="1 6 7">Belongs to the bacterial ribosomal protein bL21 family.</text>
</comment>
<dbReference type="InterPro" id="IPR028909">
    <property type="entry name" value="bL21-like"/>
</dbReference>
<comment type="caution">
    <text evidence="8">The sequence shown here is derived from an EMBL/GenBank/DDBJ whole genome shotgun (WGS) entry which is preliminary data.</text>
</comment>
<dbReference type="Pfam" id="PF00829">
    <property type="entry name" value="Ribosomal_L21p"/>
    <property type="match status" value="1"/>
</dbReference>
<dbReference type="PANTHER" id="PTHR21349">
    <property type="entry name" value="50S RIBOSOMAL PROTEIN L21"/>
    <property type="match status" value="1"/>
</dbReference>
<dbReference type="SUPFAM" id="SSF141091">
    <property type="entry name" value="L21p-like"/>
    <property type="match status" value="1"/>
</dbReference>
<keyword evidence="5 6" id="KW-0687">Ribonucleoprotein</keyword>
<evidence type="ECO:0000256" key="5">
    <source>
        <dbReference type="ARBA" id="ARBA00023274"/>
    </source>
</evidence>
<gene>
    <name evidence="6 8" type="primary">rplU</name>
    <name evidence="8" type="ORF">COX46_05420</name>
</gene>